<gene>
    <name evidence="1" type="ORF">CPAR01_07376</name>
</gene>
<sequence>MSSNIRPGTLLRLCWCPGLVTLPHVPTTDLWQTHKGVDFLSPGALFAKVEGGSWLVGILFPGSAREPTRSPANCVWVPQSRSLLKKQPSFSSEPEQTNFNPGVKRYPLENQVPGWPSPKDPPSLLKSRGISLPFTRRHARWNSHVSCNVMFRILESRLSIDPRGGPGRCQDFGHGQS</sequence>
<dbReference type="GeneID" id="85375544"/>
<organism evidence="1 2">
    <name type="scientific">Colletotrichum paranaense</name>
    <dbReference type="NCBI Taxonomy" id="1914294"/>
    <lineage>
        <taxon>Eukaryota</taxon>
        <taxon>Fungi</taxon>
        <taxon>Dikarya</taxon>
        <taxon>Ascomycota</taxon>
        <taxon>Pezizomycotina</taxon>
        <taxon>Sordariomycetes</taxon>
        <taxon>Hypocreomycetidae</taxon>
        <taxon>Glomerellales</taxon>
        <taxon>Glomerellaceae</taxon>
        <taxon>Colletotrichum</taxon>
        <taxon>Colletotrichum acutatum species complex</taxon>
    </lineage>
</organism>
<dbReference type="RefSeq" id="XP_060350519.1">
    <property type="nucleotide sequence ID" value="XM_060491645.1"/>
</dbReference>
<protein>
    <submittedName>
        <fullName evidence="1">Uncharacterized protein</fullName>
    </submittedName>
</protein>
<evidence type="ECO:0000313" key="1">
    <source>
        <dbReference type="EMBL" id="KAK1541387.1"/>
    </source>
</evidence>
<evidence type="ECO:0000313" key="2">
    <source>
        <dbReference type="Proteomes" id="UP001241169"/>
    </source>
</evidence>
<keyword evidence="2" id="KW-1185">Reference proteome</keyword>
<accession>A0ABQ9SQQ7</accession>
<dbReference type="Proteomes" id="UP001241169">
    <property type="component" value="Unassembled WGS sequence"/>
</dbReference>
<comment type="caution">
    <text evidence="1">The sequence shown here is derived from an EMBL/GenBank/DDBJ whole genome shotgun (WGS) entry which is preliminary data.</text>
</comment>
<dbReference type="EMBL" id="MOPA01000005">
    <property type="protein sequence ID" value="KAK1541387.1"/>
    <property type="molecule type" value="Genomic_DNA"/>
</dbReference>
<proteinExistence type="predicted"/>
<reference evidence="1 2" key="1">
    <citation type="submission" date="2016-10" db="EMBL/GenBank/DDBJ databases">
        <title>The genome sequence of Colletotrichum fioriniae PJ7.</title>
        <authorList>
            <person name="Baroncelli R."/>
        </authorList>
    </citation>
    <scope>NUCLEOTIDE SEQUENCE [LARGE SCALE GENOMIC DNA]</scope>
    <source>
        <strain evidence="1 2">IMI 384185</strain>
    </source>
</reference>
<name>A0ABQ9SQQ7_9PEZI</name>